<feature type="transmembrane region" description="Helical" evidence="1">
    <location>
        <begin position="89"/>
        <end position="111"/>
    </location>
</feature>
<dbReference type="RefSeq" id="WP_094456826.1">
    <property type="nucleotide sequence ID" value="NZ_NOXU01000030.1"/>
</dbReference>
<dbReference type="GO" id="GO:0016020">
    <property type="term" value="C:membrane"/>
    <property type="evidence" value="ECO:0007669"/>
    <property type="project" value="InterPro"/>
</dbReference>
<keyword evidence="1" id="KW-0812">Transmembrane</keyword>
<keyword evidence="1" id="KW-0472">Membrane</keyword>
<dbReference type="OrthoDB" id="8478678at2"/>
<comment type="caution">
    <text evidence="2">The sequence shown here is derived from an EMBL/GenBank/DDBJ whole genome shotgun (WGS) entry which is preliminary data.</text>
</comment>
<keyword evidence="1" id="KW-1133">Transmembrane helix</keyword>
<dbReference type="InterPro" id="IPR000462">
    <property type="entry name" value="CDP-OH_P_trans"/>
</dbReference>
<keyword evidence="3" id="KW-1185">Reference proteome</keyword>
<evidence type="ECO:0000313" key="3">
    <source>
        <dbReference type="Proteomes" id="UP000216998"/>
    </source>
</evidence>
<dbReference type="Pfam" id="PF01066">
    <property type="entry name" value="CDP-OH_P_transf"/>
    <property type="match status" value="1"/>
</dbReference>
<evidence type="ECO:0000256" key="1">
    <source>
        <dbReference type="SAM" id="Phobius"/>
    </source>
</evidence>
<sequence length="205" mass="22350">MSDLAPEPMATDPTLERLRRITMGITAGRLLSALLIGWLIYSGHFTLAFWLFVLAGLGALLEGAAALLFKTRTRLGGLLDGLADRLLPLLALCALSYRGLLPLWVLIPVLLRELVLALGQKLPETAGNDPWIREPRWLFHVNIVAMGALAILFLLIQGPGFGVDLFLLPTELLVVGLAFASLALAYVNRPKPEDEFLTDDLGKDT</sequence>
<feature type="transmembrane region" description="Helical" evidence="1">
    <location>
        <begin position="137"/>
        <end position="156"/>
    </location>
</feature>
<protein>
    <recommendedName>
        <fullName evidence="4">CDP-alcohol phosphatidyltransferase</fullName>
    </recommendedName>
</protein>
<reference evidence="2 3" key="1">
    <citation type="submission" date="2017-07" db="EMBL/GenBank/DDBJ databases">
        <title>Niveispirillum cyanobacteriorum sp. nov., isolated from cyanobacterial aggregates in a eutrophic lake.</title>
        <authorList>
            <person name="Cai H."/>
        </authorList>
    </citation>
    <scope>NUCLEOTIDE SEQUENCE [LARGE SCALE GENOMIC DNA]</scope>
    <source>
        <strain evidence="3">TH1-14</strain>
    </source>
</reference>
<organism evidence="2 3">
    <name type="scientific">Niveispirillum lacus</name>
    <dbReference type="NCBI Taxonomy" id="1981099"/>
    <lineage>
        <taxon>Bacteria</taxon>
        <taxon>Pseudomonadati</taxon>
        <taxon>Pseudomonadota</taxon>
        <taxon>Alphaproteobacteria</taxon>
        <taxon>Rhodospirillales</taxon>
        <taxon>Azospirillaceae</taxon>
        <taxon>Niveispirillum</taxon>
    </lineage>
</organism>
<dbReference type="InterPro" id="IPR043130">
    <property type="entry name" value="CDP-OH_PTrfase_TM_dom"/>
</dbReference>
<feature type="transmembrane region" description="Helical" evidence="1">
    <location>
        <begin position="47"/>
        <end position="69"/>
    </location>
</feature>
<feature type="transmembrane region" description="Helical" evidence="1">
    <location>
        <begin position="21"/>
        <end position="41"/>
    </location>
</feature>
<proteinExistence type="predicted"/>
<gene>
    <name evidence="2" type="ORF">CHU95_13250</name>
</gene>
<accession>A0A255YXI7</accession>
<evidence type="ECO:0000313" key="2">
    <source>
        <dbReference type="EMBL" id="OYQ33385.1"/>
    </source>
</evidence>
<dbReference type="EMBL" id="NOXU01000030">
    <property type="protein sequence ID" value="OYQ33385.1"/>
    <property type="molecule type" value="Genomic_DNA"/>
</dbReference>
<feature type="transmembrane region" description="Helical" evidence="1">
    <location>
        <begin position="165"/>
        <end position="187"/>
    </location>
</feature>
<dbReference type="AlphaFoldDB" id="A0A255YXI7"/>
<dbReference type="GO" id="GO:0008654">
    <property type="term" value="P:phospholipid biosynthetic process"/>
    <property type="evidence" value="ECO:0007669"/>
    <property type="project" value="InterPro"/>
</dbReference>
<name>A0A255YXI7_9PROT</name>
<dbReference type="Proteomes" id="UP000216998">
    <property type="component" value="Unassembled WGS sequence"/>
</dbReference>
<dbReference type="GO" id="GO:0016780">
    <property type="term" value="F:phosphotransferase activity, for other substituted phosphate groups"/>
    <property type="evidence" value="ECO:0007669"/>
    <property type="project" value="InterPro"/>
</dbReference>
<evidence type="ECO:0008006" key="4">
    <source>
        <dbReference type="Google" id="ProtNLM"/>
    </source>
</evidence>
<dbReference type="Gene3D" id="1.20.120.1760">
    <property type="match status" value="1"/>
</dbReference>